<name>A0A543AGQ3_9MICC</name>
<dbReference type="AlphaFoldDB" id="A0A543AGQ3"/>
<dbReference type="EMBL" id="VFOU01000003">
    <property type="protein sequence ID" value="TQL71750.1"/>
    <property type="molecule type" value="Genomic_DNA"/>
</dbReference>
<sequence length="119" mass="12762">MILLATNTPAPPATWYIIAAVAIMFTVTFTLRALPFAILANLRGSKFVNIMALWMPAGILGLLAMVIFYSTATDPATDLWKLLVAVAVTIASHLLLGRRTLVSIGLGTVTYVILVNFIG</sequence>
<accession>A0A543AGQ3</accession>
<protein>
    <submittedName>
        <fullName evidence="2">Branched-subunit amino acid transport protein AzlD</fullName>
    </submittedName>
</protein>
<feature type="transmembrane region" description="Helical" evidence="1">
    <location>
        <begin position="47"/>
        <end position="67"/>
    </location>
</feature>
<dbReference type="Pfam" id="PF05437">
    <property type="entry name" value="AzlD"/>
    <property type="match status" value="1"/>
</dbReference>
<keyword evidence="1" id="KW-1133">Transmembrane helix</keyword>
<dbReference type="RefSeq" id="WP_141867581.1">
    <property type="nucleotide sequence ID" value="NZ_BAABAN010000001.1"/>
</dbReference>
<comment type="caution">
    <text evidence="2">The sequence shown here is derived from an EMBL/GenBank/DDBJ whole genome shotgun (WGS) entry which is preliminary data.</text>
</comment>
<gene>
    <name evidence="2" type="ORF">FB556_2251</name>
</gene>
<evidence type="ECO:0000313" key="2">
    <source>
        <dbReference type="EMBL" id="TQL71750.1"/>
    </source>
</evidence>
<dbReference type="InterPro" id="IPR008407">
    <property type="entry name" value="Brnchd-chn_aa_trnsp_AzlD"/>
</dbReference>
<feature type="transmembrane region" description="Helical" evidence="1">
    <location>
        <begin position="79"/>
        <end position="96"/>
    </location>
</feature>
<feature type="transmembrane region" description="Helical" evidence="1">
    <location>
        <begin position="101"/>
        <end position="118"/>
    </location>
</feature>
<keyword evidence="1" id="KW-0812">Transmembrane</keyword>
<proteinExistence type="predicted"/>
<keyword evidence="1" id="KW-0472">Membrane</keyword>
<organism evidence="2 3">
    <name type="scientific">Enteractinococcus coprophilus</name>
    <dbReference type="NCBI Taxonomy" id="1027633"/>
    <lineage>
        <taxon>Bacteria</taxon>
        <taxon>Bacillati</taxon>
        <taxon>Actinomycetota</taxon>
        <taxon>Actinomycetes</taxon>
        <taxon>Micrococcales</taxon>
        <taxon>Micrococcaceae</taxon>
    </lineage>
</organism>
<dbReference type="OrthoDB" id="5324916at2"/>
<keyword evidence="3" id="KW-1185">Reference proteome</keyword>
<reference evidence="2 3" key="1">
    <citation type="submission" date="2019-06" db="EMBL/GenBank/DDBJ databases">
        <title>Sequencing the genomes of 1000 actinobacteria strains.</title>
        <authorList>
            <person name="Klenk H.-P."/>
        </authorList>
    </citation>
    <scope>NUCLEOTIDE SEQUENCE [LARGE SCALE GENOMIC DNA]</scope>
    <source>
        <strain evidence="2 3">DSM 24083</strain>
    </source>
</reference>
<evidence type="ECO:0000313" key="3">
    <source>
        <dbReference type="Proteomes" id="UP000319746"/>
    </source>
</evidence>
<feature type="transmembrane region" description="Helical" evidence="1">
    <location>
        <begin position="13"/>
        <end position="35"/>
    </location>
</feature>
<dbReference type="Proteomes" id="UP000319746">
    <property type="component" value="Unassembled WGS sequence"/>
</dbReference>
<evidence type="ECO:0000256" key="1">
    <source>
        <dbReference type="SAM" id="Phobius"/>
    </source>
</evidence>